<dbReference type="PANTHER" id="PTHR46268">
    <property type="entry name" value="STRESS RESPONSE PROTEIN NHAX"/>
    <property type="match status" value="1"/>
</dbReference>
<evidence type="ECO:0000259" key="2">
    <source>
        <dbReference type="Pfam" id="PF00582"/>
    </source>
</evidence>
<sequence>MEPTLDTVLVALSPAITDENADRLLDAAMRVAGPAEATVVLTYVVTGEEFLDAAERLGHEGASRDDADDVLADHETIERLGATLDEHGIDYEVRGAVGKVAEEVVAAAGEVGADQVFVCGRPRSPTGKAVFGSTAQDIILDSPCPVTYVAAHSE</sequence>
<reference evidence="3 4" key="1">
    <citation type="journal article" date="2019" name="Int. J. Syst. Evol. Microbiol.">
        <title>The Global Catalogue of Microorganisms (GCM) 10K type strain sequencing project: providing services to taxonomists for standard genome sequencing and annotation.</title>
        <authorList>
            <consortium name="The Broad Institute Genomics Platform"/>
            <consortium name="The Broad Institute Genome Sequencing Center for Infectious Disease"/>
            <person name="Wu L."/>
            <person name="Ma J."/>
        </authorList>
    </citation>
    <scope>NUCLEOTIDE SEQUENCE [LARGE SCALE GENOMIC DNA]</scope>
    <source>
        <strain evidence="3 4">JCM 16331</strain>
    </source>
</reference>
<keyword evidence="4" id="KW-1185">Reference proteome</keyword>
<dbReference type="AlphaFoldDB" id="A0A830GB41"/>
<dbReference type="PANTHER" id="PTHR46268:SF6">
    <property type="entry name" value="UNIVERSAL STRESS PROTEIN UP12"/>
    <property type="match status" value="1"/>
</dbReference>
<dbReference type="InterPro" id="IPR014729">
    <property type="entry name" value="Rossmann-like_a/b/a_fold"/>
</dbReference>
<organism evidence="3 4">
    <name type="scientific">Halarchaeum nitratireducens</name>
    <dbReference type="NCBI Taxonomy" id="489913"/>
    <lineage>
        <taxon>Archaea</taxon>
        <taxon>Methanobacteriati</taxon>
        <taxon>Methanobacteriota</taxon>
        <taxon>Stenosarchaea group</taxon>
        <taxon>Halobacteria</taxon>
        <taxon>Halobacteriales</taxon>
        <taxon>Halobacteriaceae</taxon>
    </lineage>
</organism>
<feature type="domain" description="UspA" evidence="2">
    <location>
        <begin position="7"/>
        <end position="149"/>
    </location>
</feature>
<evidence type="ECO:0000313" key="3">
    <source>
        <dbReference type="EMBL" id="GGN14883.1"/>
    </source>
</evidence>
<gene>
    <name evidence="3" type="ORF">GCM10009021_14010</name>
</gene>
<dbReference type="Pfam" id="PF00582">
    <property type="entry name" value="Usp"/>
    <property type="match status" value="1"/>
</dbReference>
<dbReference type="Proteomes" id="UP000608850">
    <property type="component" value="Unassembled WGS sequence"/>
</dbReference>
<proteinExistence type="inferred from homology"/>
<dbReference type="InterPro" id="IPR006016">
    <property type="entry name" value="UspA"/>
</dbReference>
<protein>
    <recommendedName>
        <fullName evidence="2">UspA domain-containing protein</fullName>
    </recommendedName>
</protein>
<comment type="caution">
    <text evidence="3">The sequence shown here is derived from an EMBL/GenBank/DDBJ whole genome shotgun (WGS) entry which is preliminary data.</text>
</comment>
<dbReference type="SUPFAM" id="SSF52402">
    <property type="entry name" value="Adenine nucleotide alpha hydrolases-like"/>
    <property type="match status" value="1"/>
</dbReference>
<evidence type="ECO:0000256" key="1">
    <source>
        <dbReference type="ARBA" id="ARBA00008791"/>
    </source>
</evidence>
<comment type="similarity">
    <text evidence="1">Belongs to the universal stress protein A family.</text>
</comment>
<accession>A0A830GB41</accession>
<name>A0A830GB41_9EURY</name>
<dbReference type="CDD" id="cd00293">
    <property type="entry name" value="USP-like"/>
    <property type="match status" value="1"/>
</dbReference>
<dbReference type="Gene3D" id="3.40.50.620">
    <property type="entry name" value="HUPs"/>
    <property type="match status" value="1"/>
</dbReference>
<dbReference type="EMBL" id="BMOQ01000004">
    <property type="protein sequence ID" value="GGN14883.1"/>
    <property type="molecule type" value="Genomic_DNA"/>
</dbReference>
<evidence type="ECO:0000313" key="4">
    <source>
        <dbReference type="Proteomes" id="UP000608850"/>
    </source>
</evidence>
<dbReference type="RefSeq" id="WP_188877992.1">
    <property type="nucleotide sequence ID" value="NZ_BMOQ01000004.1"/>
</dbReference>
<dbReference type="OrthoDB" id="265325at2157"/>